<dbReference type="EMBL" id="CP003053">
    <property type="protein sequence ID" value="AFM18834.1"/>
    <property type="molecule type" value="Genomic_DNA"/>
</dbReference>
<name>I4BNH7_MYCCN</name>
<dbReference type="GO" id="GO:0031419">
    <property type="term" value="F:cobalamin binding"/>
    <property type="evidence" value="ECO:0007669"/>
    <property type="project" value="InterPro"/>
</dbReference>
<reference evidence="2 3" key="1">
    <citation type="submission" date="2012-06" db="EMBL/GenBank/DDBJ databases">
        <title>Complete sequence of chromosome of Mycobacterium chubuense NBB4.</title>
        <authorList>
            <consortium name="US DOE Joint Genome Institute"/>
            <person name="Lucas S."/>
            <person name="Han J."/>
            <person name="Lapidus A."/>
            <person name="Cheng J.-F."/>
            <person name="Goodwin L."/>
            <person name="Pitluck S."/>
            <person name="Peters L."/>
            <person name="Mikhailova N."/>
            <person name="Teshima H."/>
            <person name="Detter J.C."/>
            <person name="Han C."/>
            <person name="Tapia R."/>
            <person name="Land M."/>
            <person name="Hauser L."/>
            <person name="Kyrpides N."/>
            <person name="Ivanova N."/>
            <person name="Pagani I."/>
            <person name="Mattes T."/>
            <person name="Holmes A."/>
            <person name="Rutledge P."/>
            <person name="Paulsen I."/>
            <person name="Coleman N."/>
            <person name="Woyke T."/>
        </authorList>
    </citation>
    <scope>NUCLEOTIDE SEQUENCE [LARGE SCALE GENOMIC DNA]</scope>
    <source>
        <strain evidence="2 3">NBB4</strain>
    </source>
</reference>
<dbReference type="RefSeq" id="WP_014817307.1">
    <property type="nucleotide sequence ID" value="NC_018027.1"/>
</dbReference>
<feature type="domain" description="B12-binding" evidence="1">
    <location>
        <begin position="97"/>
        <end position="222"/>
    </location>
</feature>
<evidence type="ECO:0000259" key="1">
    <source>
        <dbReference type="PROSITE" id="PS51332"/>
    </source>
</evidence>
<dbReference type="InterPro" id="IPR003759">
    <property type="entry name" value="Cbl-bd_cap"/>
</dbReference>
<dbReference type="InterPro" id="IPR036594">
    <property type="entry name" value="Meth_synthase_dom"/>
</dbReference>
<protein>
    <submittedName>
        <fullName evidence="2">Putative cobalamin binding protein</fullName>
    </submittedName>
</protein>
<gene>
    <name evidence="2" type="ordered locus">Mycch_4112</name>
</gene>
<dbReference type="CDD" id="cd02065">
    <property type="entry name" value="B12-binding_like"/>
    <property type="match status" value="1"/>
</dbReference>
<dbReference type="InterPro" id="IPR036724">
    <property type="entry name" value="Cobalamin-bd_sf"/>
</dbReference>
<dbReference type="OrthoDB" id="3782345at2"/>
<dbReference type="PROSITE" id="PS51332">
    <property type="entry name" value="B12_BINDING"/>
    <property type="match status" value="1"/>
</dbReference>
<dbReference type="Pfam" id="PF02310">
    <property type="entry name" value="B12-binding"/>
    <property type="match status" value="1"/>
</dbReference>
<dbReference type="PATRIC" id="fig|710421.3.peg.4110"/>
<dbReference type="Gene3D" id="1.10.1240.10">
    <property type="entry name" value="Methionine synthase domain"/>
    <property type="match status" value="1"/>
</dbReference>
<dbReference type="Proteomes" id="UP000006057">
    <property type="component" value="Chromosome"/>
</dbReference>
<dbReference type="STRING" id="710421.Mycch_4112"/>
<dbReference type="AlphaFoldDB" id="I4BNH7"/>
<dbReference type="Gene3D" id="3.40.50.280">
    <property type="entry name" value="Cobalamin-binding domain"/>
    <property type="match status" value="1"/>
</dbReference>
<dbReference type="InterPro" id="IPR006158">
    <property type="entry name" value="Cobalamin-bd"/>
</dbReference>
<sequence length="337" mass="35299">MRSLNPTRPGPEAFRAYDSAVARDDAGAATALVERLLDDGVDAVSILTDVIAAAQRDNGTRWQRGEWTVAREHAATAIAVSATKAVTRYVRRTPPTRGRVLVACAEREWHALPAMIIDCALRTDGWDSILMGAATSPVRLNQYLQDYGPEAVAVSCSVLGSLAATRRFIEASTAAGVPIVVGGPAFGADDVRAKALGATGWAADADGAVTAIARLPAVVPPATPLPAAAAAEQGDLEHDHRRIVAALRSSWSVTSGSAPPPDIADDVFNQLLHAISAVLLTGDSRPVPETAAWIADLMITRGRTIAVVHELADRAAAALSDHPLARDIVETHFADGL</sequence>
<proteinExistence type="predicted"/>
<dbReference type="SUPFAM" id="SSF52242">
    <property type="entry name" value="Cobalamin (vitamin B12)-binding domain"/>
    <property type="match status" value="1"/>
</dbReference>
<accession>I4BNH7</accession>
<dbReference type="Pfam" id="PF02607">
    <property type="entry name" value="B12-binding_2"/>
    <property type="match status" value="1"/>
</dbReference>
<evidence type="ECO:0000313" key="2">
    <source>
        <dbReference type="EMBL" id="AFM18834.1"/>
    </source>
</evidence>
<dbReference type="HOGENOM" id="CLU_069063_0_0_11"/>
<evidence type="ECO:0000313" key="3">
    <source>
        <dbReference type="Proteomes" id="UP000006057"/>
    </source>
</evidence>
<organism evidence="2 3">
    <name type="scientific">Mycolicibacterium chubuense (strain NBB4)</name>
    <name type="common">Mycobacterium chubuense</name>
    <dbReference type="NCBI Taxonomy" id="710421"/>
    <lineage>
        <taxon>Bacteria</taxon>
        <taxon>Bacillati</taxon>
        <taxon>Actinomycetota</taxon>
        <taxon>Actinomycetes</taxon>
        <taxon>Mycobacteriales</taxon>
        <taxon>Mycobacteriaceae</taxon>
        <taxon>Mycolicibacterium</taxon>
    </lineage>
</organism>
<dbReference type="eggNOG" id="COG5012">
    <property type="taxonomic scope" value="Bacteria"/>
</dbReference>
<keyword evidence="3" id="KW-1185">Reference proteome</keyword>
<dbReference type="KEGG" id="mcb:Mycch_4112"/>
<dbReference type="GO" id="GO:0046872">
    <property type="term" value="F:metal ion binding"/>
    <property type="evidence" value="ECO:0007669"/>
    <property type="project" value="InterPro"/>
</dbReference>